<feature type="transmembrane region" description="Helical" evidence="1">
    <location>
        <begin position="169"/>
        <end position="190"/>
    </location>
</feature>
<reference evidence="3" key="1">
    <citation type="submission" date="2017-02" db="EMBL/GenBank/DDBJ databases">
        <authorList>
            <person name="Varghese N."/>
            <person name="Submissions S."/>
        </authorList>
    </citation>
    <scope>NUCLEOTIDE SEQUENCE [LARGE SCALE GENOMIC DNA]</scope>
    <source>
        <strain evidence="3">DSM 15739</strain>
    </source>
</reference>
<feature type="transmembrane region" description="Helical" evidence="1">
    <location>
        <begin position="210"/>
        <end position="227"/>
    </location>
</feature>
<gene>
    <name evidence="2" type="ORF">SAMN02746011_01289</name>
</gene>
<evidence type="ECO:0000313" key="3">
    <source>
        <dbReference type="Proteomes" id="UP000189941"/>
    </source>
</evidence>
<keyword evidence="1" id="KW-0812">Transmembrane</keyword>
<dbReference type="Proteomes" id="UP000189941">
    <property type="component" value="Unassembled WGS sequence"/>
</dbReference>
<name>A0A1T4M1Q0_9LACT</name>
<dbReference type="EMBL" id="FUWO01000010">
    <property type="protein sequence ID" value="SJZ60929.1"/>
    <property type="molecule type" value="Genomic_DNA"/>
</dbReference>
<proteinExistence type="predicted"/>
<keyword evidence="3" id="KW-1185">Reference proteome</keyword>
<sequence length="268" mass="30534">MNKAFPINYFTNIFSAKKIFKNRQQLIWWQILLIVLLLNGLMLMPLSVQLGKIQSANLNDFVPNALATMNDDTVQQFNQMVEQGTVAETGQFIPSINEVDSDSLVENSILIAPDGFIIKEGKNPEIKQTYDEELPLTTVADKEALIALLSQHWFQANRLSIVLTNFINVWFLMFFNFVGLLLGTAFLLWLTKFGKIFTIANFNEALQLSLNTFGLPTLIAMLMGFLLKDPNVMALTQSTLYILLLLWVYWKTHFNDHYVETASKISVL</sequence>
<keyword evidence="1" id="KW-1133">Transmembrane helix</keyword>
<protein>
    <submittedName>
        <fullName evidence="2">Maltodextrin utilization protein YvdJ</fullName>
    </submittedName>
</protein>
<dbReference type="RefSeq" id="WP_078756037.1">
    <property type="nucleotide sequence ID" value="NZ_FUWO01000010.1"/>
</dbReference>
<evidence type="ECO:0000313" key="2">
    <source>
        <dbReference type="EMBL" id="SJZ60929.1"/>
    </source>
</evidence>
<evidence type="ECO:0000256" key="1">
    <source>
        <dbReference type="SAM" id="Phobius"/>
    </source>
</evidence>
<keyword evidence="1" id="KW-0472">Membrane</keyword>
<feature type="transmembrane region" description="Helical" evidence="1">
    <location>
        <begin position="233"/>
        <end position="250"/>
    </location>
</feature>
<accession>A0A1T4M1Q0</accession>
<organism evidence="2 3">
    <name type="scientific">Globicatella sulfidifaciens DSM 15739</name>
    <dbReference type="NCBI Taxonomy" id="1121925"/>
    <lineage>
        <taxon>Bacteria</taxon>
        <taxon>Bacillati</taxon>
        <taxon>Bacillota</taxon>
        <taxon>Bacilli</taxon>
        <taxon>Lactobacillales</taxon>
        <taxon>Aerococcaceae</taxon>
        <taxon>Globicatella</taxon>
    </lineage>
</organism>
<dbReference type="AlphaFoldDB" id="A0A1T4M1Q0"/>
<dbReference type="STRING" id="1121925.SAMN02746011_01289"/>
<dbReference type="OrthoDB" id="2287686at2"/>
<feature type="transmembrane region" description="Helical" evidence="1">
    <location>
        <begin position="26"/>
        <end position="48"/>
    </location>
</feature>